<dbReference type="PROSITE" id="PS50088">
    <property type="entry name" value="ANK_REPEAT"/>
    <property type="match status" value="5"/>
</dbReference>
<dbReference type="Gene3D" id="1.25.40.20">
    <property type="entry name" value="Ankyrin repeat-containing domain"/>
    <property type="match status" value="5"/>
</dbReference>
<dbReference type="SMART" id="SM00248">
    <property type="entry name" value="ANK"/>
    <property type="match status" value="11"/>
</dbReference>
<dbReference type="OrthoDB" id="194358at2759"/>
<dbReference type="PANTHER" id="PTHR24123">
    <property type="entry name" value="ANKYRIN REPEAT-CONTAINING"/>
    <property type="match status" value="1"/>
</dbReference>
<proteinExistence type="predicted"/>
<feature type="repeat" description="ANK" evidence="3">
    <location>
        <begin position="68"/>
        <end position="100"/>
    </location>
</feature>
<gene>
    <name evidence="4" type="ORF">SHERM_01206</name>
</gene>
<keyword evidence="1" id="KW-0677">Repeat</keyword>
<dbReference type="Pfam" id="PF13606">
    <property type="entry name" value="Ank_3"/>
    <property type="match status" value="1"/>
</dbReference>
<name>A0A9N7N069_STRHE</name>
<keyword evidence="2 3" id="KW-0040">ANK repeat</keyword>
<evidence type="ECO:0000256" key="3">
    <source>
        <dbReference type="PROSITE-ProRule" id="PRU00023"/>
    </source>
</evidence>
<dbReference type="PROSITE" id="PS50297">
    <property type="entry name" value="ANK_REP_REGION"/>
    <property type="match status" value="5"/>
</dbReference>
<comment type="caution">
    <text evidence="4">The sequence shown here is derived from an EMBL/GenBank/DDBJ whole genome shotgun (WGS) entry which is preliminary data.</text>
</comment>
<dbReference type="InterPro" id="IPR051165">
    <property type="entry name" value="Multifunctional_ANK_Repeat"/>
</dbReference>
<evidence type="ECO:0000256" key="1">
    <source>
        <dbReference type="ARBA" id="ARBA00022737"/>
    </source>
</evidence>
<evidence type="ECO:0000313" key="5">
    <source>
        <dbReference type="Proteomes" id="UP001153555"/>
    </source>
</evidence>
<dbReference type="Proteomes" id="UP001153555">
    <property type="component" value="Unassembled WGS sequence"/>
</dbReference>
<organism evidence="4 5">
    <name type="scientific">Striga hermonthica</name>
    <name type="common">Purple witchweed</name>
    <name type="synonym">Buchnera hermonthica</name>
    <dbReference type="NCBI Taxonomy" id="68872"/>
    <lineage>
        <taxon>Eukaryota</taxon>
        <taxon>Viridiplantae</taxon>
        <taxon>Streptophyta</taxon>
        <taxon>Embryophyta</taxon>
        <taxon>Tracheophyta</taxon>
        <taxon>Spermatophyta</taxon>
        <taxon>Magnoliopsida</taxon>
        <taxon>eudicotyledons</taxon>
        <taxon>Gunneridae</taxon>
        <taxon>Pentapetalae</taxon>
        <taxon>asterids</taxon>
        <taxon>lamiids</taxon>
        <taxon>Lamiales</taxon>
        <taxon>Orobanchaceae</taxon>
        <taxon>Buchnereae</taxon>
        <taxon>Striga</taxon>
    </lineage>
</organism>
<reference evidence="4" key="1">
    <citation type="submission" date="2019-12" db="EMBL/GenBank/DDBJ databases">
        <authorList>
            <person name="Scholes J."/>
        </authorList>
    </citation>
    <scope>NUCLEOTIDE SEQUENCE</scope>
</reference>
<sequence>MTYDEPISHRLVEAAHADDLQLALELISQPPADVDFRGTVCLKSRKAEVALNGELASDVCVEFEEFRTDVTPLFAAAHNGNLTLVRELLKAGANVNQKLFRGYATTAAVREGHVHVLELLLKNGASQASCEEALLEASCLGLAGPVELLMGSDLISPHVAVHALVTASGRGFVDFVATLVENGVNLNSNARILLQSSKPSLYTNVDCNALVAAIVNRQVSIVQLLLKAGCRTDIKVKLGAWSWDVTTGEEFRVGAGLAEPYTVTWCAVEYFESSGAILRALLHRISLNVPHLGRTLIHHAILCQNPRALDVLLTFGADVESPIETAQVSNIRPVHLAARLGSSTILRLLINFGCNPNSKTRFEETALMICTRQKKAECLKILASAGSDFGLVNTLGEDVSSIAGSVKWTAGFQRAVLDVIRTGKIVRSSNLEVFSSLIFAVRANDVEALKQLVGQPDLDIDEKDGNGYTAVMVAAMNGHVEAFKVLINAGADLDVASKNGETGLTLAKKRLDEDEFTKISSAYAYVKIRSNGNSNKSPALHRAARAGDLFLVRELIGKGYDVNSFDRDGYTPLMLAAISDDREMCELLISSGARLDVRNSRNETALSLAGRKGKAEEALLDEVARELVLRGARVRKHTREGKGRPHGKVLRMVGGSGVLAWGRSGKRKVVCRWAEVGPSSGFRWNRRMKRDASGGPGVFRVVTTEGREIHFACEEGGARMAELWVRGIRLVTREAIFGRKEM</sequence>
<dbReference type="AlphaFoldDB" id="A0A9N7N069"/>
<feature type="repeat" description="ANK" evidence="3">
    <location>
        <begin position="329"/>
        <end position="361"/>
    </location>
</feature>
<evidence type="ECO:0000256" key="2">
    <source>
        <dbReference type="ARBA" id="ARBA00023043"/>
    </source>
</evidence>
<dbReference type="InterPro" id="IPR036770">
    <property type="entry name" value="Ankyrin_rpt-contain_sf"/>
</dbReference>
<accession>A0A9N7N069</accession>
<protein>
    <submittedName>
        <fullName evidence="4">Uncharacterized protein</fullName>
    </submittedName>
</protein>
<dbReference type="InterPro" id="IPR002110">
    <property type="entry name" value="Ankyrin_rpt"/>
</dbReference>
<evidence type="ECO:0000313" key="4">
    <source>
        <dbReference type="EMBL" id="CAA0818350.1"/>
    </source>
</evidence>
<keyword evidence="5" id="KW-1185">Reference proteome</keyword>
<feature type="repeat" description="ANK" evidence="3">
    <location>
        <begin position="535"/>
        <end position="567"/>
    </location>
</feature>
<dbReference type="Pfam" id="PF12796">
    <property type="entry name" value="Ank_2"/>
    <property type="match status" value="4"/>
</dbReference>
<feature type="repeat" description="ANK" evidence="3">
    <location>
        <begin position="466"/>
        <end position="498"/>
    </location>
</feature>
<dbReference type="SUPFAM" id="SSF48403">
    <property type="entry name" value="Ankyrin repeat"/>
    <property type="match status" value="2"/>
</dbReference>
<feature type="repeat" description="ANK" evidence="3">
    <location>
        <begin position="568"/>
        <end position="600"/>
    </location>
</feature>
<dbReference type="PANTHER" id="PTHR24123:SF95">
    <property type="entry name" value="ANKYRIN-2-LIKE"/>
    <property type="match status" value="1"/>
</dbReference>
<dbReference type="EMBL" id="CACSLK010016925">
    <property type="protein sequence ID" value="CAA0818350.1"/>
    <property type="molecule type" value="Genomic_DNA"/>
</dbReference>